<keyword evidence="3" id="KW-1185">Reference proteome</keyword>
<organism evidence="2 3">
    <name type="scientific">Circinella minor</name>
    <dbReference type="NCBI Taxonomy" id="1195481"/>
    <lineage>
        <taxon>Eukaryota</taxon>
        <taxon>Fungi</taxon>
        <taxon>Fungi incertae sedis</taxon>
        <taxon>Mucoromycota</taxon>
        <taxon>Mucoromycotina</taxon>
        <taxon>Mucoromycetes</taxon>
        <taxon>Mucorales</taxon>
        <taxon>Lichtheimiaceae</taxon>
        <taxon>Circinella</taxon>
    </lineage>
</organism>
<feature type="region of interest" description="Disordered" evidence="1">
    <location>
        <begin position="90"/>
        <end position="115"/>
    </location>
</feature>
<evidence type="ECO:0000313" key="3">
    <source>
        <dbReference type="Proteomes" id="UP000646827"/>
    </source>
</evidence>
<comment type="caution">
    <text evidence="2">The sequence shown here is derived from an EMBL/GenBank/DDBJ whole genome shotgun (WGS) entry which is preliminary data.</text>
</comment>
<proteinExistence type="predicted"/>
<accession>A0A8H7SDT9</accession>
<gene>
    <name evidence="2" type="ORF">INT45_000545</name>
</gene>
<reference evidence="2 3" key="1">
    <citation type="submission" date="2020-12" db="EMBL/GenBank/DDBJ databases">
        <title>Metabolic potential, ecology and presence of endohyphal bacteria is reflected in genomic diversity of Mucoromycotina.</title>
        <authorList>
            <person name="Muszewska A."/>
            <person name="Okrasinska A."/>
            <person name="Steczkiewicz K."/>
            <person name="Drgas O."/>
            <person name="Orlowska M."/>
            <person name="Perlinska-Lenart U."/>
            <person name="Aleksandrzak-Piekarczyk T."/>
            <person name="Szatraj K."/>
            <person name="Zielenkiewicz U."/>
            <person name="Pilsyk S."/>
            <person name="Malc E."/>
            <person name="Mieczkowski P."/>
            <person name="Kruszewska J.S."/>
            <person name="Biernat P."/>
            <person name="Pawlowska J."/>
        </authorList>
    </citation>
    <scope>NUCLEOTIDE SEQUENCE [LARGE SCALE GENOMIC DNA]</scope>
    <source>
        <strain evidence="2 3">CBS 142.35</strain>
    </source>
</reference>
<protein>
    <submittedName>
        <fullName evidence="2">Uncharacterized protein</fullName>
    </submittedName>
</protein>
<dbReference type="AlphaFoldDB" id="A0A8H7SDT9"/>
<name>A0A8H7SDT9_9FUNG</name>
<dbReference type="EMBL" id="JAEPRB010000017">
    <property type="protein sequence ID" value="KAG2226377.1"/>
    <property type="molecule type" value="Genomic_DNA"/>
</dbReference>
<sequence length="201" mass="22454">MNKLTFRKRLTQQLNRLLFPCHPESDNHRSTSASISTINVNTTPTIIATSSSSSIATISSINSSSRTIQEEQTDQTDFFENDEHVIVHELNRLPSLKPPPRPTKRSRGKNTKQTRSFESVLSQSTLTTIRTSHFDNMSEYIFGDHMSNTTSLSGDDEEIDDEEVFRPQVALSVAILPSVVAAATAARSRRYQARVARATQT</sequence>
<evidence type="ECO:0000256" key="1">
    <source>
        <dbReference type="SAM" id="MobiDB-lite"/>
    </source>
</evidence>
<feature type="compositionally biased region" description="Basic residues" evidence="1">
    <location>
        <begin position="102"/>
        <end position="112"/>
    </location>
</feature>
<dbReference type="Proteomes" id="UP000646827">
    <property type="component" value="Unassembled WGS sequence"/>
</dbReference>
<dbReference type="OrthoDB" id="2289497at2759"/>
<evidence type="ECO:0000313" key="2">
    <source>
        <dbReference type="EMBL" id="KAG2226377.1"/>
    </source>
</evidence>